<name>A0ABZ2MY86_9BACI</name>
<reference evidence="1 2" key="1">
    <citation type="submission" date="2024-02" db="EMBL/GenBank/DDBJ databases">
        <title>Seven novel Bacillus-like species.</title>
        <authorList>
            <person name="Liu G."/>
        </authorList>
    </citation>
    <scope>NUCLEOTIDE SEQUENCE [LARGE SCALE GENOMIC DNA]</scope>
    <source>
        <strain evidence="1 2">FJAT-53654</strain>
    </source>
</reference>
<dbReference type="EMBL" id="CP147403">
    <property type="protein sequence ID" value="WXB90403.1"/>
    <property type="molecule type" value="Genomic_DNA"/>
</dbReference>
<evidence type="ECO:0000313" key="1">
    <source>
        <dbReference type="EMBL" id="WXB90403.1"/>
    </source>
</evidence>
<dbReference type="SUPFAM" id="SSF103084">
    <property type="entry name" value="Holliday junction resolvase RusA"/>
    <property type="match status" value="1"/>
</dbReference>
<protein>
    <submittedName>
        <fullName evidence="1">RusA family crossover junction endodeoxyribonuclease</fullName>
    </submittedName>
</protein>
<accession>A0ABZ2MY86</accession>
<sequence length="143" mass="16208">MHMIEFVIPGEAVAQGRPRASINRRGKIQVRDPEKSKDFKSYVKLLASQNRPKVLLSGPLAVELRVYKPILKSFTLKEKEAAKQGIKRPITKPDLDNHAKGVLDAMNKIIYKDDAQIVDLVVSKFYSDYPRVEVFIKELSDDG</sequence>
<dbReference type="Gene3D" id="3.30.1330.70">
    <property type="entry name" value="Holliday junction resolvase RusA"/>
    <property type="match status" value="1"/>
</dbReference>
<gene>
    <name evidence="1" type="ORF">WCV66_09475</name>
</gene>
<proteinExistence type="predicted"/>
<keyword evidence="2" id="KW-1185">Reference proteome</keyword>
<dbReference type="InterPro" id="IPR036614">
    <property type="entry name" value="RusA-like_sf"/>
</dbReference>
<evidence type="ECO:0000313" key="2">
    <source>
        <dbReference type="Proteomes" id="UP001368328"/>
    </source>
</evidence>
<dbReference type="Pfam" id="PF05866">
    <property type="entry name" value="RusA"/>
    <property type="match status" value="1"/>
</dbReference>
<dbReference type="Proteomes" id="UP001368328">
    <property type="component" value="Chromosome"/>
</dbReference>
<dbReference type="InterPro" id="IPR008822">
    <property type="entry name" value="Endonuclease_RusA-like"/>
</dbReference>
<organism evidence="1 2">
    <name type="scientific">Metabacillus rhizosphaerae</name>
    <dbReference type="NCBI Taxonomy" id="3117747"/>
    <lineage>
        <taxon>Bacteria</taxon>
        <taxon>Bacillati</taxon>
        <taxon>Bacillota</taxon>
        <taxon>Bacilli</taxon>
        <taxon>Bacillales</taxon>
        <taxon>Bacillaceae</taxon>
        <taxon>Metabacillus</taxon>
    </lineage>
</organism>